<dbReference type="Proteomes" id="UP001060085">
    <property type="component" value="Linkage Group LG02"/>
</dbReference>
<keyword evidence="2" id="KW-1185">Reference proteome</keyword>
<accession>A0ACC0BVV7</accession>
<proteinExistence type="predicted"/>
<name>A0ACC0BVV7_CATRO</name>
<protein>
    <submittedName>
        <fullName evidence="1">Uncharacterized protein</fullName>
    </submittedName>
</protein>
<reference evidence="2" key="1">
    <citation type="journal article" date="2023" name="Nat. Plants">
        <title>Single-cell RNA sequencing provides a high-resolution roadmap for understanding the multicellular compartmentation of specialized metabolism.</title>
        <authorList>
            <person name="Sun S."/>
            <person name="Shen X."/>
            <person name="Li Y."/>
            <person name="Li Y."/>
            <person name="Wang S."/>
            <person name="Li R."/>
            <person name="Zhang H."/>
            <person name="Shen G."/>
            <person name="Guo B."/>
            <person name="Wei J."/>
            <person name="Xu J."/>
            <person name="St-Pierre B."/>
            <person name="Chen S."/>
            <person name="Sun C."/>
        </authorList>
    </citation>
    <scope>NUCLEOTIDE SEQUENCE [LARGE SCALE GENOMIC DNA]</scope>
</reference>
<sequence>MTLNQDRPPPKFNFPITCIAVERKIVHSIFSLHFSRPRPMKPNHIPLHPNYPISPQCSITTSIELIPLFSQSLDSPSPPLLAATLPLFRPYSFANFLKKHSLAQSLFAKQELQIFGEDVS</sequence>
<evidence type="ECO:0000313" key="1">
    <source>
        <dbReference type="EMBL" id="KAI5676822.1"/>
    </source>
</evidence>
<dbReference type="EMBL" id="CM044702">
    <property type="protein sequence ID" value="KAI5676822.1"/>
    <property type="molecule type" value="Genomic_DNA"/>
</dbReference>
<organism evidence="1 2">
    <name type="scientific">Catharanthus roseus</name>
    <name type="common">Madagascar periwinkle</name>
    <name type="synonym">Vinca rosea</name>
    <dbReference type="NCBI Taxonomy" id="4058"/>
    <lineage>
        <taxon>Eukaryota</taxon>
        <taxon>Viridiplantae</taxon>
        <taxon>Streptophyta</taxon>
        <taxon>Embryophyta</taxon>
        <taxon>Tracheophyta</taxon>
        <taxon>Spermatophyta</taxon>
        <taxon>Magnoliopsida</taxon>
        <taxon>eudicotyledons</taxon>
        <taxon>Gunneridae</taxon>
        <taxon>Pentapetalae</taxon>
        <taxon>asterids</taxon>
        <taxon>lamiids</taxon>
        <taxon>Gentianales</taxon>
        <taxon>Apocynaceae</taxon>
        <taxon>Rauvolfioideae</taxon>
        <taxon>Vinceae</taxon>
        <taxon>Catharanthinae</taxon>
        <taxon>Catharanthus</taxon>
    </lineage>
</organism>
<comment type="caution">
    <text evidence="1">The sequence shown here is derived from an EMBL/GenBank/DDBJ whole genome shotgun (WGS) entry which is preliminary data.</text>
</comment>
<evidence type="ECO:0000313" key="2">
    <source>
        <dbReference type="Proteomes" id="UP001060085"/>
    </source>
</evidence>
<gene>
    <name evidence="1" type="ORF">M9H77_07772</name>
</gene>